<evidence type="ECO:0000313" key="1">
    <source>
        <dbReference type="EMBL" id="KAJ8912517.1"/>
    </source>
</evidence>
<evidence type="ECO:0000313" key="2">
    <source>
        <dbReference type="Proteomes" id="UP001159042"/>
    </source>
</evidence>
<reference evidence="1 2" key="1">
    <citation type="journal article" date="2023" name="Insect Mol. Biol.">
        <title>Genome sequencing provides insights into the evolution of gene families encoding plant cell wall-degrading enzymes in longhorned beetles.</title>
        <authorList>
            <person name="Shin N.R."/>
            <person name="Okamura Y."/>
            <person name="Kirsch R."/>
            <person name="Pauchet Y."/>
        </authorList>
    </citation>
    <scope>NUCLEOTIDE SEQUENCE [LARGE SCALE GENOMIC DNA]</scope>
    <source>
        <strain evidence="1">EAD_L_NR</strain>
    </source>
</reference>
<dbReference type="Proteomes" id="UP001159042">
    <property type="component" value="Unassembled WGS sequence"/>
</dbReference>
<comment type="caution">
    <text evidence="1">The sequence shown here is derived from an EMBL/GenBank/DDBJ whole genome shotgun (WGS) entry which is preliminary data.</text>
</comment>
<accession>A0AAV8VES2</accession>
<protein>
    <submittedName>
        <fullName evidence="1">Uncharacterized protein</fullName>
    </submittedName>
</protein>
<gene>
    <name evidence="1" type="ORF">NQ315_014461</name>
</gene>
<organism evidence="1 2">
    <name type="scientific">Exocentrus adspersus</name>
    <dbReference type="NCBI Taxonomy" id="1586481"/>
    <lineage>
        <taxon>Eukaryota</taxon>
        <taxon>Metazoa</taxon>
        <taxon>Ecdysozoa</taxon>
        <taxon>Arthropoda</taxon>
        <taxon>Hexapoda</taxon>
        <taxon>Insecta</taxon>
        <taxon>Pterygota</taxon>
        <taxon>Neoptera</taxon>
        <taxon>Endopterygota</taxon>
        <taxon>Coleoptera</taxon>
        <taxon>Polyphaga</taxon>
        <taxon>Cucujiformia</taxon>
        <taxon>Chrysomeloidea</taxon>
        <taxon>Cerambycidae</taxon>
        <taxon>Lamiinae</taxon>
        <taxon>Acanthocinini</taxon>
        <taxon>Exocentrus</taxon>
    </lineage>
</organism>
<sequence length="132" mass="14786">MLLTPSRRKKISENFLVAMVCSFQMQHKSRLFQAIMQKYGFAKKECISCHNKNKNLVRENKMLKTMLMSLGQGNHQPFLTSTPILKSDMSPADNMSMSSIGFTPNKHVPTGVIAGKPGFAQRTMAFGNNMLS</sequence>
<dbReference type="AlphaFoldDB" id="A0AAV8VES2"/>
<feature type="non-terminal residue" evidence="1">
    <location>
        <position position="132"/>
    </location>
</feature>
<name>A0AAV8VES2_9CUCU</name>
<proteinExistence type="predicted"/>
<keyword evidence="2" id="KW-1185">Reference proteome</keyword>
<dbReference type="EMBL" id="JANEYG010000122">
    <property type="protein sequence ID" value="KAJ8912517.1"/>
    <property type="molecule type" value="Genomic_DNA"/>
</dbReference>